<evidence type="ECO:0000256" key="1">
    <source>
        <dbReference type="SAM" id="Coils"/>
    </source>
</evidence>
<dbReference type="GeneID" id="106178856"/>
<gene>
    <name evidence="3" type="primary">LOC106178856</name>
</gene>
<keyword evidence="2" id="KW-1185">Reference proteome</keyword>
<name>A0A1S3K5Y7_LINAN</name>
<evidence type="ECO:0000313" key="3">
    <source>
        <dbReference type="RefSeq" id="XP_013417666.1"/>
    </source>
</evidence>
<organism evidence="2 3">
    <name type="scientific">Lingula anatina</name>
    <name type="common">Brachiopod</name>
    <name type="synonym">Lingula unguis</name>
    <dbReference type="NCBI Taxonomy" id="7574"/>
    <lineage>
        <taxon>Eukaryota</taxon>
        <taxon>Metazoa</taxon>
        <taxon>Spiralia</taxon>
        <taxon>Lophotrochozoa</taxon>
        <taxon>Brachiopoda</taxon>
        <taxon>Linguliformea</taxon>
        <taxon>Lingulata</taxon>
        <taxon>Lingulida</taxon>
        <taxon>Linguloidea</taxon>
        <taxon>Lingulidae</taxon>
        <taxon>Lingula</taxon>
    </lineage>
</organism>
<dbReference type="KEGG" id="lak:106178856"/>
<keyword evidence="1" id="KW-0175">Coiled coil</keyword>
<sequence length="177" mass="20099">MKIVSGYKRGLNLNFEVCIPAYFGGIINQFTVFPMAVSYQTRKRDEQEMRRRLEEEFSSLDNAEALNKCVTIIDNGVEEGKKRGLIDFDNVRENILNLSELSSPVRIMDFGGGTGTPMSAICKRLRDLNKNAIVSVEEPHKESLQKYKKCIEKLENATLDVAYLDDSRIISGSLWKI</sequence>
<reference evidence="3" key="1">
    <citation type="submission" date="2025-08" db="UniProtKB">
        <authorList>
            <consortium name="RefSeq"/>
        </authorList>
    </citation>
    <scope>IDENTIFICATION</scope>
    <source>
        <tissue evidence="3">Gonads</tissue>
    </source>
</reference>
<feature type="coiled-coil region" evidence="1">
    <location>
        <begin position="36"/>
        <end position="63"/>
    </location>
</feature>
<dbReference type="InParanoid" id="A0A1S3K5Y7"/>
<dbReference type="InterPro" id="IPR029063">
    <property type="entry name" value="SAM-dependent_MTases_sf"/>
</dbReference>
<proteinExistence type="predicted"/>
<protein>
    <submittedName>
        <fullName evidence="3">Uncharacterized protein LOC106178856</fullName>
    </submittedName>
</protein>
<dbReference type="RefSeq" id="XP_013417666.1">
    <property type="nucleotide sequence ID" value="XM_013562212.1"/>
</dbReference>
<dbReference type="Proteomes" id="UP000085678">
    <property type="component" value="Unplaced"/>
</dbReference>
<evidence type="ECO:0000313" key="2">
    <source>
        <dbReference type="Proteomes" id="UP000085678"/>
    </source>
</evidence>
<dbReference type="AlphaFoldDB" id="A0A1S3K5Y7"/>
<dbReference type="SUPFAM" id="SSF53335">
    <property type="entry name" value="S-adenosyl-L-methionine-dependent methyltransferases"/>
    <property type="match status" value="1"/>
</dbReference>
<dbReference type="Gene3D" id="3.40.50.150">
    <property type="entry name" value="Vaccinia Virus protein VP39"/>
    <property type="match status" value="1"/>
</dbReference>
<accession>A0A1S3K5Y7</accession>